<feature type="domain" description="Antitoxin Xre/MbcA/ParS-like toxin-binding" evidence="1">
    <location>
        <begin position="107"/>
        <end position="155"/>
    </location>
</feature>
<evidence type="ECO:0000259" key="1">
    <source>
        <dbReference type="Pfam" id="PF09722"/>
    </source>
</evidence>
<dbReference type="RefSeq" id="WP_171594157.1">
    <property type="nucleotide sequence ID" value="NZ_RZNH01000003.1"/>
</dbReference>
<evidence type="ECO:0000313" key="2">
    <source>
        <dbReference type="EMBL" id="NOU58880.1"/>
    </source>
</evidence>
<name>A0ABX1WSE0_9BACT</name>
<organism evidence="2 3">
    <name type="scientific">Marinifilum caeruleilacunae</name>
    <dbReference type="NCBI Taxonomy" id="2499076"/>
    <lineage>
        <taxon>Bacteria</taxon>
        <taxon>Pseudomonadati</taxon>
        <taxon>Bacteroidota</taxon>
        <taxon>Bacteroidia</taxon>
        <taxon>Marinilabiliales</taxon>
        <taxon>Marinifilaceae</taxon>
    </lineage>
</organism>
<sequence>MIAEKKKTRTNVGLSNIEEYLKDVRSKSSDALSSEWAFVTILNKNLSADDFSLFYNKASELGISKKEYAKVLHINVRTLERNLKNEFTLKVDKYENAVRIFSMMIHGIEVFGETARFSNWLKNHSRALGCRPVELLETIAGIQIVDDEITRIEYGVYF</sequence>
<accession>A0ABX1WSE0</accession>
<dbReference type="Proteomes" id="UP000732105">
    <property type="component" value="Unassembled WGS sequence"/>
</dbReference>
<reference evidence="2 3" key="1">
    <citation type="submission" date="2018-12" db="EMBL/GenBank/DDBJ databases">
        <title>Marinifilum JC070 sp. nov., a marine bacterium isolated from Yongle Blue Hole in the South China Sea.</title>
        <authorList>
            <person name="Fu T."/>
        </authorList>
    </citation>
    <scope>NUCLEOTIDE SEQUENCE [LARGE SCALE GENOMIC DNA]</scope>
    <source>
        <strain evidence="2 3">JC070</strain>
    </source>
</reference>
<comment type="caution">
    <text evidence="2">The sequence shown here is derived from an EMBL/GenBank/DDBJ whole genome shotgun (WGS) entry which is preliminary data.</text>
</comment>
<proteinExistence type="predicted"/>
<gene>
    <name evidence="2" type="ORF">ELS83_03550</name>
</gene>
<keyword evidence="3" id="KW-1185">Reference proteome</keyword>
<dbReference type="InterPro" id="IPR024467">
    <property type="entry name" value="Xre/MbcA/ParS-like_toxin-bd"/>
</dbReference>
<evidence type="ECO:0000313" key="3">
    <source>
        <dbReference type="Proteomes" id="UP000732105"/>
    </source>
</evidence>
<protein>
    <submittedName>
        <fullName evidence="2">DUF2384 domain-containing protein</fullName>
    </submittedName>
</protein>
<dbReference type="EMBL" id="RZNH01000003">
    <property type="protein sequence ID" value="NOU58880.1"/>
    <property type="molecule type" value="Genomic_DNA"/>
</dbReference>
<dbReference type="Pfam" id="PF09722">
    <property type="entry name" value="Xre_MbcA_ParS_C"/>
    <property type="match status" value="1"/>
</dbReference>